<dbReference type="OrthoDB" id="165038at2"/>
<reference evidence="3 4" key="1">
    <citation type="submission" date="2015-11" db="EMBL/GenBank/DDBJ databases">
        <title>Draft Genome Sequence of the Strain BR 10303 (Bradyrhizobium sp.) isolated from nodules of Centrolobium paraense.</title>
        <authorList>
            <person name="Zelli J.E."/>
            <person name="Simoes-Araujo J.L."/>
            <person name="Barauna A.C."/>
            <person name="Silva K."/>
        </authorList>
    </citation>
    <scope>NUCLEOTIDE SEQUENCE [LARGE SCALE GENOMIC DNA]</scope>
    <source>
        <strain evidence="3 4">BR 10303</strain>
    </source>
</reference>
<sequence length="115" mass="12758">MRTFSSQDLQQQSGEIQRAAVSGPVIIMNHGKPRSIVMSVDEYRRIKQKAGEEVAPELERPRPVVRRVPMRDPLGYATSDLKSLALSMADAALSGRNKEAVRAEIAAVERRLGMK</sequence>
<dbReference type="Pfam" id="PF02604">
    <property type="entry name" value="PhdYeFM_antitox"/>
    <property type="match status" value="1"/>
</dbReference>
<evidence type="ECO:0000256" key="2">
    <source>
        <dbReference type="RuleBase" id="RU362080"/>
    </source>
</evidence>
<dbReference type="EMBL" id="LNCU01000039">
    <property type="protein sequence ID" value="KWV58080.1"/>
    <property type="molecule type" value="Genomic_DNA"/>
</dbReference>
<gene>
    <name evidence="3" type="ORF">AS156_35205</name>
</gene>
<dbReference type="RefSeq" id="WP_066503730.1">
    <property type="nucleotide sequence ID" value="NZ_LNCU01000039.1"/>
</dbReference>
<dbReference type="SUPFAM" id="SSF143120">
    <property type="entry name" value="YefM-like"/>
    <property type="match status" value="1"/>
</dbReference>
<dbReference type="NCBIfam" id="TIGR01552">
    <property type="entry name" value="phd_fam"/>
    <property type="match status" value="1"/>
</dbReference>
<evidence type="ECO:0000256" key="1">
    <source>
        <dbReference type="ARBA" id="ARBA00009981"/>
    </source>
</evidence>
<protein>
    <recommendedName>
        <fullName evidence="2">Antitoxin</fullName>
    </recommendedName>
</protein>
<accession>A0A109JZW6</accession>
<comment type="caution">
    <text evidence="3">The sequence shown here is derived from an EMBL/GenBank/DDBJ whole genome shotgun (WGS) entry which is preliminary data.</text>
</comment>
<organism evidence="3 4">
    <name type="scientific">Bradyrhizobium macuxiense</name>
    <dbReference type="NCBI Taxonomy" id="1755647"/>
    <lineage>
        <taxon>Bacteria</taxon>
        <taxon>Pseudomonadati</taxon>
        <taxon>Pseudomonadota</taxon>
        <taxon>Alphaproteobacteria</taxon>
        <taxon>Hyphomicrobiales</taxon>
        <taxon>Nitrobacteraceae</taxon>
        <taxon>Bradyrhizobium</taxon>
    </lineage>
</organism>
<proteinExistence type="inferred from homology"/>
<dbReference type="Proteomes" id="UP000057737">
    <property type="component" value="Unassembled WGS sequence"/>
</dbReference>
<name>A0A109JZW6_9BRAD</name>
<evidence type="ECO:0000313" key="3">
    <source>
        <dbReference type="EMBL" id="KWV58080.1"/>
    </source>
</evidence>
<dbReference type="InterPro" id="IPR006442">
    <property type="entry name" value="Antitoxin_Phd/YefM"/>
</dbReference>
<comment type="function">
    <text evidence="2">Antitoxin component of a type II toxin-antitoxin (TA) system.</text>
</comment>
<dbReference type="InterPro" id="IPR036165">
    <property type="entry name" value="YefM-like_sf"/>
</dbReference>
<comment type="similarity">
    <text evidence="1 2">Belongs to the phD/YefM antitoxin family.</text>
</comment>
<keyword evidence="4" id="KW-1185">Reference proteome</keyword>
<evidence type="ECO:0000313" key="4">
    <source>
        <dbReference type="Proteomes" id="UP000057737"/>
    </source>
</evidence>
<dbReference type="Gene3D" id="3.40.1620.10">
    <property type="entry name" value="YefM-like domain"/>
    <property type="match status" value="1"/>
</dbReference>
<dbReference type="AlphaFoldDB" id="A0A109JZW6"/>